<comment type="subcellular location">
    <subcellularLocation>
        <location evidence="1">Cytoplasm</location>
    </subcellularLocation>
</comment>
<evidence type="ECO:0000256" key="9">
    <source>
        <dbReference type="ARBA" id="ARBA00023146"/>
    </source>
</evidence>
<evidence type="ECO:0000256" key="10">
    <source>
        <dbReference type="ARBA" id="ARBA00029936"/>
    </source>
</evidence>
<accession>A0A397SH72</accession>
<evidence type="ECO:0000259" key="14">
    <source>
        <dbReference type="Pfam" id="PF00133"/>
    </source>
</evidence>
<dbReference type="GO" id="GO:0005524">
    <property type="term" value="F:ATP binding"/>
    <property type="evidence" value="ECO:0007669"/>
    <property type="project" value="UniProtKB-KW"/>
</dbReference>
<evidence type="ECO:0000259" key="15">
    <source>
        <dbReference type="Pfam" id="PF08264"/>
    </source>
</evidence>
<evidence type="ECO:0000256" key="3">
    <source>
        <dbReference type="ARBA" id="ARBA00013169"/>
    </source>
</evidence>
<gene>
    <name evidence="16" type="ORF">C1645_715711</name>
</gene>
<dbReference type="FunFam" id="3.40.50.620:FF:000020">
    <property type="entry name" value="Valine--tRNA ligase, mitochondrial"/>
    <property type="match status" value="1"/>
</dbReference>
<dbReference type="Pfam" id="PF00133">
    <property type="entry name" value="tRNA-synt_1"/>
    <property type="match status" value="1"/>
</dbReference>
<evidence type="ECO:0000313" key="17">
    <source>
        <dbReference type="Proteomes" id="UP000265703"/>
    </source>
</evidence>
<keyword evidence="9 12" id="KW-0030">Aminoacyl-tRNA synthetase</keyword>
<keyword evidence="8 13" id="KW-0175">Coiled coil</keyword>
<evidence type="ECO:0000256" key="1">
    <source>
        <dbReference type="ARBA" id="ARBA00004496"/>
    </source>
</evidence>
<dbReference type="SUPFAM" id="SSF50677">
    <property type="entry name" value="ValRS/IleRS/LeuRS editing domain"/>
    <property type="match status" value="1"/>
</dbReference>
<dbReference type="STRING" id="658196.A0A397SH72"/>
<dbReference type="InterPro" id="IPR009080">
    <property type="entry name" value="tRNAsynth_Ia_anticodon-bd"/>
</dbReference>
<dbReference type="SUPFAM" id="SSF52374">
    <property type="entry name" value="Nucleotidylyl transferase"/>
    <property type="match status" value="1"/>
</dbReference>
<dbReference type="Gene3D" id="3.90.740.10">
    <property type="entry name" value="Valyl/Leucyl/Isoleucyl-tRNA synthetase, editing domain"/>
    <property type="match status" value="1"/>
</dbReference>
<evidence type="ECO:0000256" key="4">
    <source>
        <dbReference type="ARBA" id="ARBA00022598"/>
    </source>
</evidence>
<comment type="catalytic activity">
    <reaction evidence="11">
        <text>tRNA(Val) + L-valine + ATP = L-valyl-tRNA(Val) + AMP + diphosphate</text>
        <dbReference type="Rhea" id="RHEA:10704"/>
        <dbReference type="Rhea" id="RHEA-COMP:9672"/>
        <dbReference type="Rhea" id="RHEA-COMP:9708"/>
        <dbReference type="ChEBI" id="CHEBI:30616"/>
        <dbReference type="ChEBI" id="CHEBI:33019"/>
        <dbReference type="ChEBI" id="CHEBI:57762"/>
        <dbReference type="ChEBI" id="CHEBI:78442"/>
        <dbReference type="ChEBI" id="CHEBI:78537"/>
        <dbReference type="ChEBI" id="CHEBI:456215"/>
        <dbReference type="EC" id="6.1.1.9"/>
    </reaction>
</comment>
<dbReference type="InterPro" id="IPR013155">
    <property type="entry name" value="M/V/L/I-tRNA-synth_anticd-bd"/>
</dbReference>
<evidence type="ECO:0000256" key="13">
    <source>
        <dbReference type="SAM" id="Coils"/>
    </source>
</evidence>
<feature type="coiled-coil region" evidence="13">
    <location>
        <begin position="898"/>
        <end position="953"/>
    </location>
</feature>
<dbReference type="InterPro" id="IPR033705">
    <property type="entry name" value="Anticodon_Ia_Val"/>
</dbReference>
<evidence type="ECO:0000256" key="5">
    <source>
        <dbReference type="ARBA" id="ARBA00022741"/>
    </source>
</evidence>
<evidence type="ECO:0000256" key="12">
    <source>
        <dbReference type="RuleBase" id="RU363035"/>
    </source>
</evidence>
<dbReference type="Proteomes" id="UP000265703">
    <property type="component" value="Unassembled WGS sequence"/>
</dbReference>
<keyword evidence="17" id="KW-1185">Reference proteome</keyword>
<dbReference type="EC" id="6.1.1.9" evidence="3"/>
<dbReference type="AlphaFoldDB" id="A0A397SH72"/>
<evidence type="ECO:0000256" key="6">
    <source>
        <dbReference type="ARBA" id="ARBA00022840"/>
    </source>
</evidence>
<protein>
    <recommendedName>
        <fullName evidence="3">valine--tRNA ligase</fullName>
        <ecNumber evidence="3">6.1.1.9</ecNumber>
    </recommendedName>
    <alternativeName>
        <fullName evidence="10">Valyl-tRNA synthetase</fullName>
    </alternativeName>
</protein>
<comment type="caution">
    <text evidence="16">The sequence shown here is derived from an EMBL/GenBank/DDBJ whole genome shotgun (WGS) entry which is preliminary data.</text>
</comment>
<name>A0A397SH72_9GLOM</name>
<dbReference type="NCBIfam" id="NF004349">
    <property type="entry name" value="PRK05729.1"/>
    <property type="match status" value="1"/>
</dbReference>
<evidence type="ECO:0000256" key="7">
    <source>
        <dbReference type="ARBA" id="ARBA00022917"/>
    </source>
</evidence>
<dbReference type="SUPFAM" id="SSF47323">
    <property type="entry name" value="Anticodon-binding domain of a subclass of class I aminoacyl-tRNA synthetases"/>
    <property type="match status" value="1"/>
</dbReference>
<proteinExistence type="inferred from homology"/>
<dbReference type="PANTHER" id="PTHR11946">
    <property type="entry name" value="VALYL-TRNA SYNTHETASES"/>
    <property type="match status" value="1"/>
</dbReference>
<keyword evidence="4 12" id="KW-0436">Ligase</keyword>
<evidence type="ECO:0000256" key="2">
    <source>
        <dbReference type="ARBA" id="ARBA00005594"/>
    </source>
</evidence>
<feature type="domain" description="Aminoacyl-tRNA synthetase class Ia" evidence="14">
    <location>
        <begin position="3"/>
        <end position="603"/>
    </location>
</feature>
<dbReference type="PRINTS" id="PR00986">
    <property type="entry name" value="TRNASYNTHVAL"/>
</dbReference>
<dbReference type="GO" id="GO:0004832">
    <property type="term" value="F:valine-tRNA ligase activity"/>
    <property type="evidence" value="ECO:0007669"/>
    <property type="project" value="UniProtKB-EC"/>
</dbReference>
<evidence type="ECO:0000256" key="11">
    <source>
        <dbReference type="ARBA" id="ARBA00047552"/>
    </source>
</evidence>
<keyword evidence="7 12" id="KW-0648">Protein biosynthesis</keyword>
<feature type="domain" description="Methionyl/Valyl/Leucyl/Isoleucyl-tRNA synthetase anticodon-binding" evidence="15">
    <location>
        <begin position="657"/>
        <end position="814"/>
    </location>
</feature>
<dbReference type="CDD" id="cd07962">
    <property type="entry name" value="Anticodon_Ia_Val"/>
    <property type="match status" value="1"/>
</dbReference>
<keyword evidence="6 12" id="KW-0067">ATP-binding</keyword>
<dbReference type="FunFam" id="3.90.740.10:FF:000010">
    <property type="entry name" value="Valine--tRNA ligase"/>
    <property type="match status" value="1"/>
</dbReference>
<dbReference type="Pfam" id="PF08264">
    <property type="entry name" value="Anticodon_1"/>
    <property type="match status" value="1"/>
</dbReference>
<reference evidence="16" key="1">
    <citation type="submission" date="2018-06" db="EMBL/GenBank/DDBJ databases">
        <title>Comparative genomics reveals the genomic features of Rhizophagus irregularis, R. cerebriforme, R. diaphanum and Gigaspora rosea, and their symbiotic lifestyle signature.</title>
        <authorList>
            <person name="Morin E."/>
            <person name="San Clemente H."/>
            <person name="Chen E.C.H."/>
            <person name="De La Providencia I."/>
            <person name="Hainaut M."/>
            <person name="Kuo A."/>
            <person name="Kohler A."/>
            <person name="Murat C."/>
            <person name="Tang N."/>
            <person name="Roy S."/>
            <person name="Loubradou J."/>
            <person name="Henrissat B."/>
            <person name="Grigoriev I.V."/>
            <person name="Corradi N."/>
            <person name="Roux C."/>
            <person name="Martin F.M."/>
        </authorList>
    </citation>
    <scope>NUCLEOTIDE SEQUENCE [LARGE SCALE GENOMIC DNA]</scope>
    <source>
        <strain evidence="16">DAOM 227022</strain>
    </source>
</reference>
<dbReference type="Gene3D" id="3.40.50.620">
    <property type="entry name" value="HUPs"/>
    <property type="match status" value="2"/>
</dbReference>
<dbReference type="InterPro" id="IPR014729">
    <property type="entry name" value="Rossmann-like_a/b/a_fold"/>
</dbReference>
<dbReference type="GO" id="GO:0005829">
    <property type="term" value="C:cytosol"/>
    <property type="evidence" value="ECO:0007669"/>
    <property type="project" value="TreeGrafter"/>
</dbReference>
<evidence type="ECO:0000313" key="16">
    <source>
        <dbReference type="EMBL" id="RIA84259.1"/>
    </source>
</evidence>
<organism evidence="16 17">
    <name type="scientific">Glomus cerebriforme</name>
    <dbReference type="NCBI Taxonomy" id="658196"/>
    <lineage>
        <taxon>Eukaryota</taxon>
        <taxon>Fungi</taxon>
        <taxon>Fungi incertae sedis</taxon>
        <taxon>Mucoromycota</taxon>
        <taxon>Glomeromycotina</taxon>
        <taxon>Glomeromycetes</taxon>
        <taxon>Glomerales</taxon>
        <taxon>Glomeraceae</taxon>
        <taxon>Glomus</taxon>
    </lineage>
</organism>
<keyword evidence="5 12" id="KW-0547">Nucleotide-binding</keyword>
<dbReference type="PANTHER" id="PTHR11946:SF109">
    <property type="entry name" value="VALINE--TRNA LIGASE"/>
    <property type="match status" value="1"/>
</dbReference>
<dbReference type="Gene3D" id="1.10.730.10">
    <property type="entry name" value="Isoleucyl-tRNA Synthetase, Domain 1"/>
    <property type="match status" value="1"/>
</dbReference>
<dbReference type="NCBIfam" id="TIGR00422">
    <property type="entry name" value="valS"/>
    <property type="match status" value="1"/>
</dbReference>
<dbReference type="CDD" id="cd00817">
    <property type="entry name" value="ValRS_core"/>
    <property type="match status" value="1"/>
</dbReference>
<dbReference type="GO" id="GO:0006438">
    <property type="term" value="P:valyl-tRNA aminoacylation"/>
    <property type="evidence" value="ECO:0007669"/>
    <property type="project" value="InterPro"/>
</dbReference>
<dbReference type="EMBL" id="QKYT01000505">
    <property type="protein sequence ID" value="RIA84259.1"/>
    <property type="molecule type" value="Genomic_DNA"/>
</dbReference>
<dbReference type="GO" id="GO:0002161">
    <property type="term" value="F:aminoacyl-tRNA deacylase activity"/>
    <property type="evidence" value="ECO:0007669"/>
    <property type="project" value="InterPro"/>
</dbReference>
<dbReference type="InterPro" id="IPR001412">
    <property type="entry name" value="aa-tRNA-synth_I_CS"/>
</dbReference>
<dbReference type="InterPro" id="IPR002303">
    <property type="entry name" value="Valyl-tRNA_ligase"/>
</dbReference>
<dbReference type="OrthoDB" id="629407at2759"/>
<comment type="similarity">
    <text evidence="2 12">Belongs to the class-I aminoacyl-tRNA synthetase family.</text>
</comment>
<sequence length="959" mass="110246">MLSPPPNVTGYLHIGHALTFSIQDALSRWYRMSGDRVTWIPGTDHAGIGTQSVVEKKLFKEKNITRHDLGRENFVKEVWNWRELHGDKIIHQLRRLGSSLDWNNLFFTMDAPRSKAVTNAFIRLYNDGMIYRDTKLVNWCCALGTVISDIEVDYQSISEQTFLKLPGREEEVEFGILHRFAYPIADNTSDLKELVVATTRIETILGDTAVAIHPDDPRYNSLHGKYVIHPLLNKRIPIVCDPELVDMEFGTGVVKVTPGHDMNDYACARRNQLPVINIFNKNGTLNDNCGITDLINKDRFDARKIIVDKLQSLGCYRGKDTKHEMRIAICSRSGDVIEPLLQPQWYLKCKDMAQRALHDVESENIVIKPSHHTEEWNRWLRNIQDWCISRQLWWGHPIPAYHLSYEGQPSSDGLWFVAASNNEADQLVKEYFKQNNVSLQTNYTLKQDDDVLDTWFSSALLPLSALHWNGEHEIPVDYPTNMIETGFDILFFWISRMTMLCTYFSGKPPFKNILLHAMVRDSQGRKMSKSLGNVIDPIHVIDGVTLKEMQQGLYDSNLAKKEINESVALLAREFPEGIKACGTDSLRFSLISYTQQTRQINLDISNVVSSKNFCNKIWNLFKFAHERFNSLNHTTIIHTTKSVSLLSKSTKYLSLVDKYILSKLANSVIYAQNGFQKLELHEVTDALRNFIIGDLCGVYLEFVKPVLYGQHGDVDEEAQMAALRVLETCLDVSLRLLHPFMPFITEELWQSLSNQSENESLPGSIMLAEYPKIKDFIIWKDNKVEDDMQTVLGVIRASRSLRQGNNIPLGQPLPFTIWTNDQELISDQGPIKKYLMDIQKFIKASVIKIIDSQEENLLNNSTVSFVSPNLKVYVPMSSIYEIQTSLLKKNNINKDEKFETLNRKLDKVIVELDLLKNKIENPEYEIKAPEIAKKKDRRKYETLIEQRNELEKNINLLKI</sequence>
<dbReference type="FunFam" id="3.40.50.620:FF:000457">
    <property type="entry name" value="Predicted protein"/>
    <property type="match status" value="1"/>
</dbReference>
<dbReference type="InterPro" id="IPR002300">
    <property type="entry name" value="aa-tRNA-synth_Ia"/>
</dbReference>
<dbReference type="InterPro" id="IPR009008">
    <property type="entry name" value="Val/Leu/Ile-tRNA-synth_edit"/>
</dbReference>
<evidence type="ECO:0000256" key="8">
    <source>
        <dbReference type="ARBA" id="ARBA00023054"/>
    </source>
</evidence>
<dbReference type="PROSITE" id="PS00178">
    <property type="entry name" value="AA_TRNA_LIGASE_I"/>
    <property type="match status" value="1"/>
</dbReference>